<dbReference type="PATRIC" id="fig|1280948.3.peg.2448"/>
<dbReference type="eggNOG" id="ENOG5030YQ4">
    <property type="taxonomic scope" value="Bacteria"/>
</dbReference>
<protein>
    <recommendedName>
        <fullName evidence="3">Lipoprotein</fullName>
    </recommendedName>
</protein>
<name>A0A059DZW8_9PROT</name>
<dbReference type="AlphaFoldDB" id="A0A059DZW8"/>
<evidence type="ECO:0000313" key="2">
    <source>
        <dbReference type="Proteomes" id="UP000024547"/>
    </source>
</evidence>
<evidence type="ECO:0008006" key="3">
    <source>
        <dbReference type="Google" id="ProtNLM"/>
    </source>
</evidence>
<dbReference type="STRING" id="1280948.HY36_06765"/>
<dbReference type="EMBL" id="AWFH01000034">
    <property type="protein sequence ID" value="KCZ59826.1"/>
    <property type="molecule type" value="Genomic_DNA"/>
</dbReference>
<dbReference type="Proteomes" id="UP000024547">
    <property type="component" value="Unassembled WGS sequence"/>
</dbReference>
<comment type="caution">
    <text evidence="1">The sequence shown here is derived from an EMBL/GenBank/DDBJ whole genome shotgun (WGS) entry which is preliminary data.</text>
</comment>
<keyword evidence="2" id="KW-1185">Reference proteome</keyword>
<dbReference type="RefSeq" id="WP_035553087.1">
    <property type="nucleotide sequence ID" value="NZ_AWFH01000034.1"/>
</dbReference>
<gene>
    <name evidence="1" type="ORF">HY36_06765</name>
</gene>
<sequence>MLKYVAVAVAVVSLAACETTSSRPYTPSTDNIMAFQSALTDGGEKVQLSAFTTAAGVESDMTCRALGALEVAPGKTPVSFIEGAMRDELFAAGVYDQKDGSVINGKVTNLEFNSFGTGSWKIALQLSSDAFPQGYEVSTDYSFKTSYSALKACQNVIDAFTPAVQDLIGKAVADPNFGSLVAE</sequence>
<dbReference type="PROSITE" id="PS51257">
    <property type="entry name" value="PROKAR_LIPOPROTEIN"/>
    <property type="match status" value="1"/>
</dbReference>
<accession>A0A059DZW8</accession>
<evidence type="ECO:0000313" key="1">
    <source>
        <dbReference type="EMBL" id="KCZ59826.1"/>
    </source>
</evidence>
<reference evidence="1 2" key="1">
    <citation type="journal article" date="2014" name="Antonie Van Leeuwenhoek">
        <title>Hyphomonas beringensis sp. nov. and Hyphomonas chukchiensis sp. nov., isolated from surface seawater of the Bering Sea and Chukchi Sea.</title>
        <authorList>
            <person name="Li C."/>
            <person name="Lai Q."/>
            <person name="Li G."/>
            <person name="Dong C."/>
            <person name="Wang J."/>
            <person name="Liao Y."/>
            <person name="Shao Z."/>
        </authorList>
    </citation>
    <scope>NUCLEOTIDE SEQUENCE [LARGE SCALE GENOMIC DNA]</scope>
    <source>
        <strain evidence="1 2">22II1-22F38</strain>
    </source>
</reference>
<proteinExistence type="predicted"/>
<organism evidence="1 2">
    <name type="scientific">Hyphomonas atlantica</name>
    <dbReference type="NCBI Taxonomy" id="1280948"/>
    <lineage>
        <taxon>Bacteria</taxon>
        <taxon>Pseudomonadati</taxon>
        <taxon>Pseudomonadota</taxon>
        <taxon>Alphaproteobacteria</taxon>
        <taxon>Hyphomonadales</taxon>
        <taxon>Hyphomonadaceae</taxon>
        <taxon>Hyphomonas</taxon>
    </lineage>
</organism>
<dbReference type="GeneID" id="92501547"/>